<sequence length="485" mass="52398">MKLNNANLADLPVATPSYDRAGLQGGIVHFGLGNFHRAHQAVYLDRLMNMGEGHDFAIIGAGVMPADAKARDVLAAQDFLYTVVEQSADASDPRVVGAMIDYLAPGNPGEVIARLADPATKIASLTITEGGYFINAATGHFDATHPAIAADGANPAEPKTVFGLIVAGLKARRDADQQPFTVMCCDNIPHNGVITKEAVVETARLSDAGLADWIAANVAFPNGMVDRITPATSDRERAMIREMGVDDDSPVFCEDFIQWVLEDNFPAGRPALEKAGVEFVDDVTPWELMKIRILNGGHAIIAYPAGLMDIHFVHEAMENDLVRAFLRKVENDEVIPAVPPVPNTDLQAYFAKVEERCANPKIGDTIRRLCLDGSNRQPKFIIPTIADRLAAGKSVEGLALESALWCRYCAGTTDSGAVIEPNDPNWDVLTKVAQEARENPAAWLGMTEIYGDTGKNAEFAEAFARWLAALWRDGTAATLRSYTGQ</sequence>
<dbReference type="AlphaFoldDB" id="A0A5C6S484"/>
<protein>
    <submittedName>
        <fullName evidence="5">Mannitol dehydrogenase family protein</fullName>
    </submittedName>
</protein>
<keyword evidence="2" id="KW-0520">NAD</keyword>
<keyword evidence="1" id="KW-0560">Oxidoreductase</keyword>
<name>A0A5C6S484_9RHOB</name>
<reference evidence="5 6" key="1">
    <citation type="submission" date="2019-08" db="EMBL/GenBank/DDBJ databases">
        <authorList>
            <person name="Ye J."/>
        </authorList>
    </citation>
    <scope>NUCLEOTIDE SEQUENCE [LARGE SCALE GENOMIC DNA]</scope>
    <source>
        <strain evidence="5 6">TK008</strain>
    </source>
</reference>
<dbReference type="InterPro" id="IPR050988">
    <property type="entry name" value="Mannitol_DH/Oxidoreductase"/>
</dbReference>
<dbReference type="SUPFAM" id="SSF48179">
    <property type="entry name" value="6-phosphogluconate dehydrogenase C-terminal domain-like"/>
    <property type="match status" value="1"/>
</dbReference>
<dbReference type="Pfam" id="PF01232">
    <property type="entry name" value="Mannitol_dh"/>
    <property type="match status" value="1"/>
</dbReference>
<evidence type="ECO:0000313" key="6">
    <source>
        <dbReference type="Proteomes" id="UP000321562"/>
    </source>
</evidence>
<feature type="domain" description="Mannitol dehydrogenase N-terminal" evidence="3">
    <location>
        <begin position="26"/>
        <end position="274"/>
    </location>
</feature>
<dbReference type="SUPFAM" id="SSF51735">
    <property type="entry name" value="NAD(P)-binding Rossmann-fold domains"/>
    <property type="match status" value="1"/>
</dbReference>
<dbReference type="InterPro" id="IPR013328">
    <property type="entry name" value="6PGD_dom2"/>
</dbReference>
<dbReference type="InterPro" id="IPR013131">
    <property type="entry name" value="Mannitol_DH_N"/>
</dbReference>
<dbReference type="InterPro" id="IPR013118">
    <property type="entry name" value="Mannitol_DH_C"/>
</dbReference>
<evidence type="ECO:0000256" key="2">
    <source>
        <dbReference type="ARBA" id="ARBA00023027"/>
    </source>
</evidence>
<keyword evidence="6" id="KW-1185">Reference proteome</keyword>
<dbReference type="InterPro" id="IPR023027">
    <property type="entry name" value="Mannitol_DH_CS"/>
</dbReference>
<dbReference type="GO" id="GO:0019594">
    <property type="term" value="P:mannitol metabolic process"/>
    <property type="evidence" value="ECO:0007669"/>
    <property type="project" value="InterPro"/>
</dbReference>
<dbReference type="Pfam" id="PF08125">
    <property type="entry name" value="Mannitol_dh_C"/>
    <property type="match status" value="1"/>
</dbReference>
<dbReference type="RefSeq" id="WP_147096928.1">
    <property type="nucleotide sequence ID" value="NZ_JBHUFH010000001.1"/>
</dbReference>
<dbReference type="PANTHER" id="PTHR43362:SF1">
    <property type="entry name" value="MANNITOL DEHYDROGENASE 2-RELATED"/>
    <property type="match status" value="1"/>
</dbReference>
<dbReference type="EMBL" id="VOPL01000002">
    <property type="protein sequence ID" value="TXB69638.1"/>
    <property type="molecule type" value="Genomic_DNA"/>
</dbReference>
<evidence type="ECO:0000313" key="5">
    <source>
        <dbReference type="EMBL" id="TXB69638.1"/>
    </source>
</evidence>
<evidence type="ECO:0000259" key="4">
    <source>
        <dbReference type="Pfam" id="PF08125"/>
    </source>
</evidence>
<dbReference type="Gene3D" id="3.40.50.720">
    <property type="entry name" value="NAD(P)-binding Rossmann-like Domain"/>
    <property type="match status" value="1"/>
</dbReference>
<dbReference type="PANTHER" id="PTHR43362">
    <property type="entry name" value="MANNITOL DEHYDROGENASE DSF1-RELATED"/>
    <property type="match status" value="1"/>
</dbReference>
<proteinExistence type="predicted"/>
<dbReference type="InterPro" id="IPR000669">
    <property type="entry name" value="Mannitol_DH"/>
</dbReference>
<dbReference type="Gene3D" id="1.10.1040.10">
    <property type="entry name" value="N-(1-d-carboxylethyl)-l-norvaline Dehydrogenase, domain 2"/>
    <property type="match status" value="1"/>
</dbReference>
<accession>A0A5C6S484</accession>
<feature type="domain" description="Mannitol dehydrogenase C-terminal" evidence="4">
    <location>
        <begin position="282"/>
        <end position="471"/>
    </location>
</feature>
<organism evidence="5 6">
    <name type="scientific">Paracoccus aurantiacus</name>
    <dbReference type="NCBI Taxonomy" id="2599412"/>
    <lineage>
        <taxon>Bacteria</taxon>
        <taxon>Pseudomonadati</taxon>
        <taxon>Pseudomonadota</taxon>
        <taxon>Alphaproteobacteria</taxon>
        <taxon>Rhodobacterales</taxon>
        <taxon>Paracoccaceae</taxon>
        <taxon>Paracoccus</taxon>
    </lineage>
</organism>
<dbReference type="PROSITE" id="PS00974">
    <property type="entry name" value="MANNITOL_DHGENASE"/>
    <property type="match status" value="1"/>
</dbReference>
<dbReference type="PRINTS" id="PR00084">
    <property type="entry name" value="MTLDHDRGNASE"/>
</dbReference>
<comment type="caution">
    <text evidence="5">The sequence shown here is derived from an EMBL/GenBank/DDBJ whole genome shotgun (WGS) entry which is preliminary data.</text>
</comment>
<evidence type="ECO:0000256" key="1">
    <source>
        <dbReference type="ARBA" id="ARBA00023002"/>
    </source>
</evidence>
<dbReference type="InterPro" id="IPR036291">
    <property type="entry name" value="NAD(P)-bd_dom_sf"/>
</dbReference>
<dbReference type="GO" id="GO:0016616">
    <property type="term" value="F:oxidoreductase activity, acting on the CH-OH group of donors, NAD or NADP as acceptor"/>
    <property type="evidence" value="ECO:0007669"/>
    <property type="project" value="TreeGrafter"/>
</dbReference>
<dbReference type="OrthoDB" id="271711at2"/>
<dbReference type="InterPro" id="IPR008927">
    <property type="entry name" value="6-PGluconate_DH-like_C_sf"/>
</dbReference>
<evidence type="ECO:0000259" key="3">
    <source>
        <dbReference type="Pfam" id="PF01232"/>
    </source>
</evidence>
<gene>
    <name evidence="5" type="ORF">FQV27_05820</name>
</gene>
<dbReference type="Proteomes" id="UP000321562">
    <property type="component" value="Unassembled WGS sequence"/>
</dbReference>